<feature type="region of interest" description="Disordered" evidence="1">
    <location>
        <begin position="276"/>
        <end position="297"/>
    </location>
</feature>
<organism evidence="2 3">
    <name type="scientific">Mycena sanguinolenta</name>
    <dbReference type="NCBI Taxonomy" id="230812"/>
    <lineage>
        <taxon>Eukaryota</taxon>
        <taxon>Fungi</taxon>
        <taxon>Dikarya</taxon>
        <taxon>Basidiomycota</taxon>
        <taxon>Agaricomycotina</taxon>
        <taxon>Agaricomycetes</taxon>
        <taxon>Agaricomycetidae</taxon>
        <taxon>Agaricales</taxon>
        <taxon>Marasmiineae</taxon>
        <taxon>Mycenaceae</taxon>
        <taxon>Mycena</taxon>
    </lineage>
</organism>
<dbReference type="AlphaFoldDB" id="A0A8H6YYK5"/>
<comment type="caution">
    <text evidence="2">The sequence shown here is derived from an EMBL/GenBank/DDBJ whole genome shotgun (WGS) entry which is preliminary data.</text>
</comment>
<evidence type="ECO:0000256" key="1">
    <source>
        <dbReference type="SAM" id="MobiDB-lite"/>
    </source>
</evidence>
<protein>
    <submittedName>
        <fullName evidence="2">Uncharacterized protein</fullName>
    </submittedName>
</protein>
<dbReference type="SUPFAM" id="SSF52058">
    <property type="entry name" value="L domain-like"/>
    <property type="match status" value="1"/>
</dbReference>
<gene>
    <name evidence="2" type="ORF">MSAN_00828500</name>
</gene>
<accession>A0A8H6YYK5</accession>
<reference evidence="2" key="1">
    <citation type="submission" date="2020-05" db="EMBL/GenBank/DDBJ databases">
        <title>Mycena genomes resolve the evolution of fungal bioluminescence.</title>
        <authorList>
            <person name="Tsai I.J."/>
        </authorList>
    </citation>
    <scope>NUCLEOTIDE SEQUENCE</scope>
    <source>
        <strain evidence="2">160909Yilan</strain>
    </source>
</reference>
<feature type="compositionally biased region" description="Acidic residues" evidence="1">
    <location>
        <begin position="281"/>
        <end position="295"/>
    </location>
</feature>
<evidence type="ECO:0000313" key="3">
    <source>
        <dbReference type="Proteomes" id="UP000623467"/>
    </source>
</evidence>
<sequence length="603" mass="67889">MALAAANRAPPEILSLILAPLLKHSEKAFSDTTEKLLLDPSPFSPASYGLVCKAWLRVTTPLLLNAVVLRTTHQAEVLRATLESNEEFGSYIKKSRIEGAFPTAIYTILKSAPNVTDLFLTLHIWDSDDVKGLCQGLPLINPRRVVVVDNDGPRPTKDNEQVDQLLQTLVEVIPKWDKLKIFDFPYFESARGCKNKVFDKRAKALAAALVESRSLETLLVGSGFDFPRYFRPLVNMPSLKSIRFVISGVPSQSFLTKFFIRPILNEDPRLRALVTYGPRDSDDEDDDDENDEENLPIDSDRDRTLLVVHHPKKACPSAQDCVELTRITNIGRTVKNLHVFLLQQNPDRYQKPHPIDPKMFSRFTKLIHLDWLMGGNFRWAEAPAGFTALPRLEEFRTADSSPTLLDIVRLQPLNCLRAVELYDNVNFPAAVALLRCKGANLQQLCTTVSILVEVDVFNVCTNLDTLKISSSYKGGRRLDHPLPEGFFACSTPHTKLTYVHFGKFTVDPPRKYLEPDLLKLQEEGAIIRVFESLQAESFPVLKEIQIDDIGWPTSEQEAIHLFDSWIPLSEMMHRRGIVVVNSKGIRGSTGARAGRRSTLRVKA</sequence>
<name>A0A8H6YYK5_9AGAR</name>
<dbReference type="Proteomes" id="UP000623467">
    <property type="component" value="Unassembled WGS sequence"/>
</dbReference>
<evidence type="ECO:0000313" key="2">
    <source>
        <dbReference type="EMBL" id="KAF7367649.1"/>
    </source>
</evidence>
<proteinExistence type="predicted"/>
<dbReference type="OrthoDB" id="2786563at2759"/>
<dbReference type="EMBL" id="JACAZH010000005">
    <property type="protein sequence ID" value="KAF7367649.1"/>
    <property type="molecule type" value="Genomic_DNA"/>
</dbReference>
<keyword evidence="3" id="KW-1185">Reference proteome</keyword>